<evidence type="ECO:0000313" key="3">
    <source>
        <dbReference type="Proteomes" id="UP000234198"/>
    </source>
</evidence>
<sequence length="230" mass="26688">MEAIDELISAAQTFYDDARANENGRSRSWEHCYRVFRDARTDPSPDYDYLSLHLAFYLASWGMYRGSCFIFQKDYKVHTPIVKEILKPEYDRLFGLACADLRNSDAGVQVTELCDYIADYFYPIREQVAGHKVETPVSQVLITKILLGTLGCVPAYDRFLVDGIKKYKVTTQEYSLDSVIRLVDFYEEHNDRLEEARRGMQSDDLIYPQMKLLDMGFWQIGYDEATKESA</sequence>
<evidence type="ECO:0000313" key="2">
    <source>
        <dbReference type="EMBL" id="PKY63759.1"/>
    </source>
</evidence>
<accession>A0A2I1HY10</accession>
<dbReference type="EMBL" id="PKKM01000015">
    <property type="protein sequence ID" value="PKY63759.1"/>
    <property type="molecule type" value="Genomic_DNA"/>
</dbReference>
<dbReference type="Proteomes" id="UP000234198">
    <property type="component" value="Unassembled WGS sequence"/>
</dbReference>
<dbReference type="AlphaFoldDB" id="A0A2I1HY10"/>
<organism evidence="2 3">
    <name type="scientific">Schaalia odontolytica</name>
    <dbReference type="NCBI Taxonomy" id="1660"/>
    <lineage>
        <taxon>Bacteria</taxon>
        <taxon>Bacillati</taxon>
        <taxon>Actinomycetota</taxon>
        <taxon>Actinomycetes</taxon>
        <taxon>Actinomycetales</taxon>
        <taxon>Actinomycetaceae</taxon>
        <taxon>Schaalia</taxon>
    </lineage>
</organism>
<evidence type="ECO:0000256" key="1">
    <source>
        <dbReference type="SAM" id="Coils"/>
    </source>
</evidence>
<keyword evidence="1" id="KW-0175">Coiled coil</keyword>
<proteinExistence type="predicted"/>
<reference evidence="2 3" key="1">
    <citation type="submission" date="2017-12" db="EMBL/GenBank/DDBJ databases">
        <title>Phylogenetic diversity of female urinary microbiome.</title>
        <authorList>
            <person name="Thomas-White K."/>
            <person name="Wolfe A.J."/>
        </authorList>
    </citation>
    <scope>NUCLEOTIDE SEQUENCE [LARGE SCALE GENOMIC DNA]</scope>
    <source>
        <strain evidence="2 3">UMB0018</strain>
    </source>
</reference>
<comment type="caution">
    <text evidence="2">The sequence shown here is derived from an EMBL/GenBank/DDBJ whole genome shotgun (WGS) entry which is preliminary data.</text>
</comment>
<protein>
    <submittedName>
        <fullName evidence="2">Uncharacterized protein</fullName>
    </submittedName>
</protein>
<feature type="coiled-coil region" evidence="1">
    <location>
        <begin position="176"/>
        <end position="203"/>
    </location>
</feature>
<dbReference type="RefSeq" id="WP_101602394.1">
    <property type="nucleotide sequence ID" value="NZ_PKKM01000015.1"/>
</dbReference>
<gene>
    <name evidence="2" type="ORF">CYJ22_09225</name>
</gene>
<name>A0A2I1HY10_9ACTO</name>